<dbReference type="VEuPathDB" id="FungiDB:PPTG_23053"/>
<organism evidence="2 3">
    <name type="scientific">Phytophthora nicotianae (strain INRA-310)</name>
    <name type="common">Phytophthora parasitica</name>
    <dbReference type="NCBI Taxonomy" id="761204"/>
    <lineage>
        <taxon>Eukaryota</taxon>
        <taxon>Sar</taxon>
        <taxon>Stramenopiles</taxon>
        <taxon>Oomycota</taxon>
        <taxon>Peronosporomycetes</taxon>
        <taxon>Peronosporales</taxon>
        <taxon>Peronosporaceae</taxon>
        <taxon>Phytophthora</taxon>
    </lineage>
</organism>
<proteinExistence type="predicted"/>
<accession>W2Q6Y2</accession>
<protein>
    <submittedName>
        <fullName evidence="2">Uncharacterized protein</fullName>
    </submittedName>
</protein>
<evidence type="ECO:0000256" key="1">
    <source>
        <dbReference type="SAM" id="MobiDB-lite"/>
    </source>
</evidence>
<reference evidence="3" key="1">
    <citation type="submission" date="2011-12" db="EMBL/GenBank/DDBJ databases">
        <authorList>
            <consortium name="The Broad Institute Genome Sequencing Platform"/>
            <person name="Russ C."/>
            <person name="Tyler B."/>
            <person name="Panabieres F."/>
            <person name="Shan W."/>
            <person name="Tripathy S."/>
            <person name="Grunwald N."/>
            <person name="Machado M."/>
            <person name="Young S.K."/>
            <person name="Zeng Q."/>
            <person name="Gargeya S."/>
            <person name="Fitzgerald M."/>
            <person name="Haas B."/>
            <person name="Abouelleil A."/>
            <person name="Alvarado L."/>
            <person name="Arachchi H.M."/>
            <person name="Berlin A."/>
            <person name="Chapman S.B."/>
            <person name="Gearin G."/>
            <person name="Goldberg J."/>
            <person name="Griggs A."/>
            <person name="Gujja S."/>
            <person name="Hansen M."/>
            <person name="Heiman D."/>
            <person name="Howarth C."/>
            <person name="Larimer J."/>
            <person name="Lui A."/>
            <person name="MacDonald P.J.P."/>
            <person name="McCowen C."/>
            <person name="Montmayeur A."/>
            <person name="Murphy C."/>
            <person name="Neiman D."/>
            <person name="Pearson M."/>
            <person name="Priest M."/>
            <person name="Roberts A."/>
            <person name="Saif S."/>
            <person name="Shea T."/>
            <person name="Sisk P."/>
            <person name="Stolte C."/>
            <person name="Sykes S."/>
            <person name="Wortman J."/>
            <person name="Nusbaum C."/>
            <person name="Birren B."/>
        </authorList>
    </citation>
    <scope>NUCLEOTIDE SEQUENCE [LARGE SCALE GENOMIC DNA]</scope>
    <source>
        <strain evidence="3">INRA-310</strain>
    </source>
</reference>
<gene>
    <name evidence="2" type="ORF">PPTG_23053</name>
</gene>
<evidence type="ECO:0000313" key="3">
    <source>
        <dbReference type="Proteomes" id="UP000018817"/>
    </source>
</evidence>
<reference evidence="2 3" key="2">
    <citation type="submission" date="2013-11" db="EMBL/GenBank/DDBJ databases">
        <title>The Genome Sequence of Phytophthora parasitica INRA-310.</title>
        <authorList>
            <consortium name="The Broad Institute Genomics Platform"/>
            <person name="Russ C."/>
            <person name="Tyler B."/>
            <person name="Panabieres F."/>
            <person name="Shan W."/>
            <person name="Tripathy S."/>
            <person name="Grunwald N."/>
            <person name="Machado M."/>
            <person name="Johnson C.S."/>
            <person name="Arredondo F."/>
            <person name="Hong C."/>
            <person name="Coffey M."/>
            <person name="Young S.K."/>
            <person name="Zeng Q."/>
            <person name="Gargeya S."/>
            <person name="Fitzgerald M."/>
            <person name="Abouelleil A."/>
            <person name="Alvarado L."/>
            <person name="Chapman S.B."/>
            <person name="Gainer-Dewar J."/>
            <person name="Goldberg J."/>
            <person name="Griggs A."/>
            <person name="Gujja S."/>
            <person name="Hansen M."/>
            <person name="Howarth C."/>
            <person name="Imamovic A."/>
            <person name="Ireland A."/>
            <person name="Larimer J."/>
            <person name="McCowan C."/>
            <person name="Murphy C."/>
            <person name="Pearson M."/>
            <person name="Poon T.W."/>
            <person name="Priest M."/>
            <person name="Roberts A."/>
            <person name="Saif S."/>
            <person name="Shea T."/>
            <person name="Sykes S."/>
            <person name="Wortman J."/>
            <person name="Nusbaum C."/>
            <person name="Birren B."/>
        </authorList>
    </citation>
    <scope>NUCLEOTIDE SEQUENCE [LARGE SCALE GENOMIC DNA]</scope>
    <source>
        <strain evidence="2 3">INRA-310</strain>
    </source>
</reference>
<dbReference type="EMBL" id="KI669588">
    <property type="protein sequence ID" value="ETN08621.1"/>
    <property type="molecule type" value="Genomic_DNA"/>
</dbReference>
<dbReference type="AlphaFoldDB" id="W2Q6Y2"/>
<evidence type="ECO:0000313" key="2">
    <source>
        <dbReference type="EMBL" id="ETN08621.1"/>
    </source>
</evidence>
<sequence>MGDKVDVEISSTPTTTTSPSKRVAEEHSAAAVVDEEENITVRGRVLVTILSSILLLDLHLEALLIGMSRFLAIATSLTSQRRKREVAVSSTSGVNFHWLGFVLLNT</sequence>
<feature type="region of interest" description="Disordered" evidence="1">
    <location>
        <begin position="1"/>
        <end position="23"/>
    </location>
</feature>
<feature type="compositionally biased region" description="Low complexity" evidence="1">
    <location>
        <begin position="10"/>
        <end position="20"/>
    </location>
</feature>
<name>W2Q6Y2_PHYN3</name>
<dbReference type="RefSeq" id="XP_008906369.1">
    <property type="nucleotide sequence ID" value="XM_008908121.1"/>
</dbReference>
<dbReference type="Proteomes" id="UP000018817">
    <property type="component" value="Unassembled WGS sequence"/>
</dbReference>
<dbReference type="GeneID" id="20191652"/>